<dbReference type="SUPFAM" id="SSF64288">
    <property type="entry name" value="Chorismate lyase-like"/>
    <property type="match status" value="1"/>
</dbReference>
<sequence length="247" mass="26774">MARELKSEALARSLREQMDSGELPPGAPLPTTAQLRDAGHSTSTIQTAVAILRREGRIETRQGARPRVLPQRAIITHSASYVTPVDGKRATWKSTLADLGMEGTQELGRVGEVEAPADVAAALEIECGESVIVRPRVMRADGEAVQLADSYYPLDLASGTPLARQGLVKGGLYGVLAAVGLTPGDTEEELTWPSPTQEEQERMRIGPDVCIVRQVRTTRVTDGRAVGVDVMVLRADRHRLRYHLPAQ</sequence>
<name>A0ABX1CA17_9ACTN</name>
<dbReference type="Pfam" id="PF07702">
    <property type="entry name" value="UTRA"/>
    <property type="match status" value="1"/>
</dbReference>
<evidence type="ECO:0000259" key="4">
    <source>
        <dbReference type="PROSITE" id="PS50949"/>
    </source>
</evidence>
<comment type="caution">
    <text evidence="5">The sequence shown here is derived from an EMBL/GenBank/DDBJ whole genome shotgun (WGS) entry which is preliminary data.</text>
</comment>
<dbReference type="Gene3D" id="3.40.1410.10">
    <property type="entry name" value="Chorismate lyase-like"/>
    <property type="match status" value="1"/>
</dbReference>
<dbReference type="PROSITE" id="PS50949">
    <property type="entry name" value="HTH_GNTR"/>
    <property type="match status" value="1"/>
</dbReference>
<dbReference type="Proteomes" id="UP000727056">
    <property type="component" value="Unassembled WGS sequence"/>
</dbReference>
<keyword evidence="6" id="KW-1185">Reference proteome</keyword>
<dbReference type="InterPro" id="IPR036390">
    <property type="entry name" value="WH_DNA-bd_sf"/>
</dbReference>
<dbReference type="Gene3D" id="1.10.10.10">
    <property type="entry name" value="Winged helix-like DNA-binding domain superfamily/Winged helix DNA-binding domain"/>
    <property type="match status" value="1"/>
</dbReference>
<dbReference type="SMART" id="SM00866">
    <property type="entry name" value="UTRA"/>
    <property type="match status" value="1"/>
</dbReference>
<dbReference type="PANTHER" id="PTHR44846">
    <property type="entry name" value="MANNOSYL-D-GLYCERATE TRANSPORT/METABOLISM SYSTEM REPRESSOR MNGR-RELATED"/>
    <property type="match status" value="1"/>
</dbReference>
<evidence type="ECO:0000313" key="5">
    <source>
        <dbReference type="EMBL" id="NJQ14202.1"/>
    </source>
</evidence>
<evidence type="ECO:0000256" key="3">
    <source>
        <dbReference type="ARBA" id="ARBA00023163"/>
    </source>
</evidence>
<dbReference type="InterPro" id="IPR036388">
    <property type="entry name" value="WH-like_DNA-bd_sf"/>
</dbReference>
<keyword evidence="1" id="KW-0805">Transcription regulation</keyword>
<dbReference type="Pfam" id="PF00392">
    <property type="entry name" value="GntR"/>
    <property type="match status" value="1"/>
</dbReference>
<organism evidence="5 6">
    <name type="scientific">Streptomyces bohaiensis</name>
    <dbReference type="NCBI Taxonomy" id="1431344"/>
    <lineage>
        <taxon>Bacteria</taxon>
        <taxon>Bacillati</taxon>
        <taxon>Actinomycetota</taxon>
        <taxon>Actinomycetes</taxon>
        <taxon>Kitasatosporales</taxon>
        <taxon>Streptomycetaceae</taxon>
        <taxon>Streptomyces</taxon>
    </lineage>
</organism>
<accession>A0ABX1CA17</accession>
<gene>
    <name evidence="5" type="ORF">HCN52_04435</name>
</gene>
<dbReference type="SUPFAM" id="SSF46785">
    <property type="entry name" value="Winged helix' DNA-binding domain"/>
    <property type="match status" value="1"/>
</dbReference>
<feature type="domain" description="HTH gntR-type" evidence="4">
    <location>
        <begin position="4"/>
        <end position="71"/>
    </location>
</feature>
<keyword evidence="2" id="KW-0238">DNA-binding</keyword>
<dbReference type="InterPro" id="IPR050679">
    <property type="entry name" value="Bact_HTH_transcr_reg"/>
</dbReference>
<protein>
    <submittedName>
        <fullName evidence="5">GntR family transcriptional regulator</fullName>
    </submittedName>
</protein>
<dbReference type="RefSeq" id="WP_168087034.1">
    <property type="nucleotide sequence ID" value="NZ_BHZH01000460.1"/>
</dbReference>
<dbReference type="SMART" id="SM00345">
    <property type="entry name" value="HTH_GNTR"/>
    <property type="match status" value="1"/>
</dbReference>
<proteinExistence type="predicted"/>
<evidence type="ECO:0000256" key="2">
    <source>
        <dbReference type="ARBA" id="ARBA00023125"/>
    </source>
</evidence>
<dbReference type="InterPro" id="IPR011663">
    <property type="entry name" value="UTRA"/>
</dbReference>
<evidence type="ECO:0000313" key="6">
    <source>
        <dbReference type="Proteomes" id="UP000727056"/>
    </source>
</evidence>
<dbReference type="InterPro" id="IPR028978">
    <property type="entry name" value="Chorismate_lyase_/UTRA_dom_sf"/>
</dbReference>
<dbReference type="EMBL" id="JAAVJC010000018">
    <property type="protein sequence ID" value="NJQ14202.1"/>
    <property type="molecule type" value="Genomic_DNA"/>
</dbReference>
<keyword evidence="3" id="KW-0804">Transcription</keyword>
<evidence type="ECO:0000256" key="1">
    <source>
        <dbReference type="ARBA" id="ARBA00023015"/>
    </source>
</evidence>
<reference evidence="5 6" key="1">
    <citation type="submission" date="2020-03" db="EMBL/GenBank/DDBJ databases">
        <title>Draft genome of Streptomyces sp. ventii, isolated from the Axial Seamount in the Pacific Ocean, and resequencing of the two type strains Streptomyces lonarensis strain NCL 716 and Streptomyces bohaiensis strain 11A07.</title>
        <authorList>
            <person name="Loughran R.M."/>
            <person name="Pfannmuller K.M."/>
            <person name="Wasson B.J."/>
            <person name="Deadmond M.C."/>
            <person name="Paddock B.E."/>
            <person name="Koyack M.J."/>
            <person name="Gallegos D.A."/>
            <person name="Mitchell E.A."/>
            <person name="Ushijima B."/>
            <person name="Saw J.H."/>
            <person name="Mcphail K.L."/>
            <person name="Videau P."/>
        </authorList>
    </citation>
    <scope>NUCLEOTIDE SEQUENCE [LARGE SCALE GENOMIC DNA]</scope>
    <source>
        <strain evidence="5 6">11A07</strain>
    </source>
</reference>
<dbReference type="PANTHER" id="PTHR44846:SF17">
    <property type="entry name" value="GNTR-FAMILY TRANSCRIPTIONAL REGULATOR"/>
    <property type="match status" value="1"/>
</dbReference>
<dbReference type="InterPro" id="IPR000524">
    <property type="entry name" value="Tscrpt_reg_HTH_GntR"/>
</dbReference>